<keyword evidence="4" id="KW-0418">Kinase</keyword>
<reference evidence="8 9" key="1">
    <citation type="journal article" date="2010" name="Science">
        <title>Genomic analysis of organismal complexity in the multicellular green alga Volvox carteri.</title>
        <authorList>
            <person name="Prochnik S.E."/>
            <person name="Umen J."/>
            <person name="Nedelcu A.M."/>
            <person name="Hallmann A."/>
            <person name="Miller S.M."/>
            <person name="Nishii I."/>
            <person name="Ferris P."/>
            <person name="Kuo A."/>
            <person name="Mitros T."/>
            <person name="Fritz-Laylin L.K."/>
            <person name="Hellsten U."/>
            <person name="Chapman J."/>
            <person name="Simakov O."/>
            <person name="Rensing S.A."/>
            <person name="Terry A."/>
            <person name="Pangilinan J."/>
            <person name="Kapitonov V."/>
            <person name="Jurka J."/>
            <person name="Salamov A."/>
            <person name="Shapiro H."/>
            <person name="Schmutz J."/>
            <person name="Grimwood J."/>
            <person name="Lindquist E."/>
            <person name="Lucas S."/>
            <person name="Grigoriev I.V."/>
            <person name="Schmitt R."/>
            <person name="Kirk D."/>
            <person name="Rokhsar D.S."/>
        </authorList>
    </citation>
    <scope>NUCLEOTIDE SEQUENCE [LARGE SCALE GENOMIC DNA]</scope>
    <source>
        <strain evidence="9">f. Nagariensis / Eve</strain>
    </source>
</reference>
<dbReference type="InterPro" id="IPR011611">
    <property type="entry name" value="PfkB_dom"/>
</dbReference>
<dbReference type="FunCoup" id="D8TM68">
    <property type="interactions" value="701"/>
</dbReference>
<organism evidence="9">
    <name type="scientific">Volvox carteri f. nagariensis</name>
    <dbReference type="NCBI Taxonomy" id="3068"/>
    <lineage>
        <taxon>Eukaryota</taxon>
        <taxon>Viridiplantae</taxon>
        <taxon>Chlorophyta</taxon>
        <taxon>core chlorophytes</taxon>
        <taxon>Chlorophyceae</taxon>
        <taxon>CS clade</taxon>
        <taxon>Chlamydomonadales</taxon>
        <taxon>Volvocaceae</taxon>
        <taxon>Volvox</taxon>
    </lineage>
</organism>
<dbReference type="STRING" id="3068.D8TM68"/>
<dbReference type="InterPro" id="IPR002173">
    <property type="entry name" value="Carboh/pur_kinase_PfkB_CS"/>
</dbReference>
<evidence type="ECO:0000256" key="1">
    <source>
        <dbReference type="ARBA" id="ARBA00010688"/>
    </source>
</evidence>
<dbReference type="AlphaFoldDB" id="D8TM68"/>
<dbReference type="PANTHER" id="PTHR43085">
    <property type="entry name" value="HEXOKINASE FAMILY MEMBER"/>
    <property type="match status" value="1"/>
</dbReference>
<dbReference type="Proteomes" id="UP000001058">
    <property type="component" value="Unassembled WGS sequence"/>
</dbReference>
<dbReference type="KEGG" id="vcn:VOLCADRAFT_103482"/>
<evidence type="ECO:0000256" key="2">
    <source>
        <dbReference type="ARBA" id="ARBA00022679"/>
    </source>
</evidence>
<dbReference type="Gene3D" id="3.40.1190.20">
    <property type="match status" value="1"/>
</dbReference>
<keyword evidence="5" id="KW-0067">ATP-binding</keyword>
<dbReference type="PROSITE" id="PS00584">
    <property type="entry name" value="PFKB_KINASES_2"/>
    <property type="match status" value="1"/>
</dbReference>
<dbReference type="GeneID" id="9620507"/>
<name>D8TM68_VOLCA</name>
<evidence type="ECO:0000256" key="4">
    <source>
        <dbReference type="ARBA" id="ARBA00022777"/>
    </source>
</evidence>
<evidence type="ECO:0000256" key="3">
    <source>
        <dbReference type="ARBA" id="ARBA00022741"/>
    </source>
</evidence>
<dbReference type="OrthoDB" id="415590at2759"/>
<dbReference type="EMBL" id="GL378327">
    <property type="protein sequence ID" value="EFJ51449.1"/>
    <property type="molecule type" value="Genomic_DNA"/>
</dbReference>
<evidence type="ECO:0000313" key="8">
    <source>
        <dbReference type="EMBL" id="EFJ51449.1"/>
    </source>
</evidence>
<keyword evidence="3" id="KW-0547">Nucleotide-binding</keyword>
<dbReference type="PANTHER" id="PTHR43085:SF1">
    <property type="entry name" value="PSEUDOURIDINE KINASE-RELATED"/>
    <property type="match status" value="1"/>
</dbReference>
<evidence type="ECO:0000256" key="6">
    <source>
        <dbReference type="SAM" id="MobiDB-lite"/>
    </source>
</evidence>
<dbReference type="eggNOG" id="KOG2855">
    <property type="taxonomic scope" value="Eukaryota"/>
</dbReference>
<dbReference type="Pfam" id="PF00294">
    <property type="entry name" value="PfkB"/>
    <property type="match status" value="1"/>
</dbReference>
<accession>D8TM68</accession>
<dbReference type="InterPro" id="IPR050306">
    <property type="entry name" value="PfkB_Carbo_kinase"/>
</dbReference>
<keyword evidence="2" id="KW-0808">Transferase</keyword>
<gene>
    <name evidence="8" type="ORF">VOLCADRAFT_103482</name>
</gene>
<protein>
    <recommendedName>
        <fullName evidence="7">Carbohydrate kinase PfkB domain-containing protein</fullName>
    </recommendedName>
</protein>
<comment type="similarity">
    <text evidence="1">Belongs to the carbohydrate kinase PfkB family.</text>
</comment>
<dbReference type="GO" id="GO:0016301">
    <property type="term" value="F:kinase activity"/>
    <property type="evidence" value="ECO:0007669"/>
    <property type="project" value="UniProtKB-KW"/>
</dbReference>
<evidence type="ECO:0000256" key="5">
    <source>
        <dbReference type="ARBA" id="ARBA00022840"/>
    </source>
</evidence>
<keyword evidence="9" id="KW-1185">Reference proteome</keyword>
<dbReference type="InParanoid" id="D8TM68"/>
<feature type="region of interest" description="Disordered" evidence="6">
    <location>
        <begin position="391"/>
        <end position="412"/>
    </location>
</feature>
<evidence type="ECO:0000313" key="9">
    <source>
        <dbReference type="Proteomes" id="UP000001058"/>
    </source>
</evidence>
<proteinExistence type="inferred from homology"/>
<dbReference type="InterPro" id="IPR029056">
    <property type="entry name" value="Ribokinase-like"/>
</dbReference>
<evidence type="ECO:0000259" key="7">
    <source>
        <dbReference type="Pfam" id="PF00294"/>
    </source>
</evidence>
<feature type="domain" description="Carbohydrate kinase PfkB" evidence="7">
    <location>
        <begin position="64"/>
        <end position="372"/>
    </location>
</feature>
<dbReference type="CDD" id="cd01167">
    <property type="entry name" value="bac_FRK"/>
    <property type="match status" value="1"/>
</dbReference>
<dbReference type="RefSeq" id="XP_002947401.1">
    <property type="nucleotide sequence ID" value="XM_002947355.1"/>
</dbReference>
<dbReference type="SUPFAM" id="SSF53613">
    <property type="entry name" value="Ribokinase-like"/>
    <property type="match status" value="1"/>
</dbReference>
<sequence>MMSLANHGLTARRTDYLARHHQPPWSVTAPRPVIAAVRGRSSRLRVVADASHTTQASSKIPGTNKVVCIGEALFDLIADQKGLPRDKVKSWTPHAGGAPCNVATAAARLGLDVTFVTALGDDEWGEKLLAVCRDRGVQLHAVQRPAGRPTRDVYVVRDSTGDREFAGFGLPGTGEGYADAFIDPEGLPLGELRPGAVLVTGTLGLSYPVTAAALRRAVAAAREAGATVLIDVNWRPVFWNDLPAAKKTILEYLQSADVIKLSDADLEALCDIKLALALINPCAVAERFPNARGVLVTAGPEGASYCFRSPSKGEHSGVVPAFEVGVTDTTGAGDAFTAGFIVKMAQAGGLGALSANPQLLKEAVVFASAAGAKLDSFAKLETGHTHRRTYPSIITHRNPPSPTNIPSSCPRRKQSHNLHRCVHCLFN</sequence>
<dbReference type="GO" id="GO:0005524">
    <property type="term" value="F:ATP binding"/>
    <property type="evidence" value="ECO:0007669"/>
    <property type="project" value="UniProtKB-KW"/>
</dbReference>